<proteinExistence type="predicted"/>
<sequence>MLFNLAQPDEAQLFMQELHQPREAEGIDFWWIDGSNAQFPGVNSQLWTNHVYWTHQAQQSQRRPLILSRTGVSVPIAIRCNFPPIPTPIGTF</sequence>
<accession>A0ACD5GQS1</accession>
<dbReference type="Proteomes" id="UP000095472">
    <property type="component" value="Chromosome"/>
</dbReference>
<gene>
    <name evidence="1" type="ORF">BH720_025310</name>
</gene>
<keyword evidence="2" id="KW-1185">Reference proteome</keyword>
<dbReference type="EMBL" id="CP182909">
    <property type="protein sequence ID" value="XPM62841.1"/>
    <property type="molecule type" value="Genomic_DNA"/>
</dbReference>
<name>A0ACD5GQS1_9CYAN</name>
<reference evidence="1 2" key="1">
    <citation type="journal article" date="2016" name="Genome Announc.">
        <title>Draft Genome Sequence of the Thermotolerant Cyanobacterium Desertifilum sp. IPPAS B-1220.</title>
        <authorList>
            <person name="Mironov K.S."/>
            <person name="Sinetova M.A."/>
            <person name="Bolatkhan K."/>
            <person name="Zayadan B.K."/>
            <person name="Ustinova V.V."/>
            <person name="Kupriyanova E.V."/>
            <person name="Skrypnik A.N."/>
            <person name="Gogoleva N.E."/>
            <person name="Gogolev Y.V."/>
            <person name="Los D.A."/>
        </authorList>
    </citation>
    <scope>NUCLEOTIDE SEQUENCE [LARGE SCALE GENOMIC DNA]</scope>
    <source>
        <strain evidence="1 2">IPPAS B-1220</strain>
    </source>
</reference>
<evidence type="ECO:0000313" key="2">
    <source>
        <dbReference type="Proteomes" id="UP000095472"/>
    </source>
</evidence>
<evidence type="ECO:0000313" key="1">
    <source>
        <dbReference type="EMBL" id="XPM62841.1"/>
    </source>
</evidence>
<organism evidence="1 2">
    <name type="scientific">Desertifilum tharense IPPAS B-1220</name>
    <dbReference type="NCBI Taxonomy" id="1781255"/>
    <lineage>
        <taxon>Bacteria</taxon>
        <taxon>Bacillati</taxon>
        <taxon>Cyanobacteriota</taxon>
        <taxon>Cyanophyceae</taxon>
        <taxon>Desertifilales</taxon>
        <taxon>Desertifilaceae</taxon>
        <taxon>Desertifilum</taxon>
    </lineage>
</organism>
<protein>
    <submittedName>
        <fullName evidence="1">Uncharacterized protein</fullName>
    </submittedName>
</protein>